<reference evidence="2 3" key="1">
    <citation type="submission" date="2020-07" db="EMBL/GenBank/DDBJ databases">
        <title>Sequencing the genomes of 1000 actinobacteria strains.</title>
        <authorList>
            <person name="Klenk H.-P."/>
        </authorList>
    </citation>
    <scope>NUCLEOTIDE SEQUENCE [LARGE SCALE GENOMIC DNA]</scope>
    <source>
        <strain evidence="2 3">DSM 44749</strain>
    </source>
</reference>
<feature type="compositionally biased region" description="Basic and acidic residues" evidence="1">
    <location>
        <begin position="15"/>
        <end position="34"/>
    </location>
</feature>
<dbReference type="Proteomes" id="UP000549695">
    <property type="component" value="Unassembled WGS sequence"/>
</dbReference>
<comment type="caution">
    <text evidence="2">The sequence shown here is derived from an EMBL/GenBank/DDBJ whole genome shotgun (WGS) entry which is preliminary data.</text>
</comment>
<dbReference type="EMBL" id="JACCCZ010000001">
    <property type="protein sequence ID" value="NYG04711.1"/>
    <property type="molecule type" value="Genomic_DNA"/>
</dbReference>
<dbReference type="GeneID" id="98054658"/>
<organism evidence="2 3">
    <name type="scientific">Pseudonocardia alni</name>
    <name type="common">Amycolata alni</name>
    <dbReference type="NCBI Taxonomy" id="33907"/>
    <lineage>
        <taxon>Bacteria</taxon>
        <taxon>Bacillati</taxon>
        <taxon>Actinomycetota</taxon>
        <taxon>Actinomycetes</taxon>
        <taxon>Pseudonocardiales</taxon>
        <taxon>Pseudonocardiaceae</taxon>
        <taxon>Pseudonocardia</taxon>
    </lineage>
</organism>
<feature type="region of interest" description="Disordered" evidence="1">
    <location>
        <begin position="15"/>
        <end position="55"/>
    </location>
</feature>
<dbReference type="AlphaFoldDB" id="A0A852WBP1"/>
<gene>
    <name evidence="2" type="ORF">HDA37_004996</name>
</gene>
<evidence type="ECO:0000256" key="1">
    <source>
        <dbReference type="SAM" id="MobiDB-lite"/>
    </source>
</evidence>
<evidence type="ECO:0000313" key="3">
    <source>
        <dbReference type="Proteomes" id="UP000549695"/>
    </source>
</evidence>
<dbReference type="RefSeq" id="WP_179762406.1">
    <property type="nucleotide sequence ID" value="NZ_BAAAJZ010000007.1"/>
</dbReference>
<protein>
    <submittedName>
        <fullName evidence="2">Uncharacterized protein</fullName>
    </submittedName>
</protein>
<name>A0A852WBP1_PSEA5</name>
<evidence type="ECO:0000313" key="2">
    <source>
        <dbReference type="EMBL" id="NYG04711.1"/>
    </source>
</evidence>
<accession>A0A852WBP1</accession>
<sequence length="55" mass="6157">MRLGRKISEGFAVDHEADRVADAQERPRPARTVEPEFTEWTPAAPQPAHSGSRED</sequence>
<keyword evidence="3" id="KW-1185">Reference proteome</keyword>
<proteinExistence type="predicted"/>